<evidence type="ECO:0000313" key="2">
    <source>
        <dbReference type="Proteomes" id="UP001139648"/>
    </source>
</evidence>
<dbReference type="RefSeq" id="WP_253740161.1">
    <property type="nucleotide sequence ID" value="NZ_BAABKA010000101.1"/>
</dbReference>
<protein>
    <submittedName>
        <fullName evidence="1">Uncharacterized protein</fullName>
    </submittedName>
</protein>
<dbReference type="AlphaFoldDB" id="A0A9X2GFF6"/>
<keyword evidence="2" id="KW-1185">Reference proteome</keyword>
<sequence>MPRRALPVSERGDREHEYGIGIYTARGLYGVVRPCPHSLDRLAPSTRIFVRNAREKALFAAAGLADAGLVTHFDLPDHEQTTLL</sequence>
<gene>
    <name evidence="1" type="ORF">HD597_000648</name>
</gene>
<dbReference type="EMBL" id="JAMZEB010000001">
    <property type="protein sequence ID" value="MCP2353628.1"/>
    <property type="molecule type" value="Genomic_DNA"/>
</dbReference>
<comment type="caution">
    <text evidence="1">The sequence shown here is derived from an EMBL/GenBank/DDBJ whole genome shotgun (WGS) entry which is preliminary data.</text>
</comment>
<name>A0A9X2GFF6_9ACTN</name>
<evidence type="ECO:0000313" key="1">
    <source>
        <dbReference type="EMBL" id="MCP2353628.1"/>
    </source>
</evidence>
<dbReference type="Proteomes" id="UP001139648">
    <property type="component" value="Unassembled WGS sequence"/>
</dbReference>
<proteinExistence type="predicted"/>
<organism evidence="1 2">
    <name type="scientific">Nonomuraea thailandensis</name>
    <dbReference type="NCBI Taxonomy" id="1188745"/>
    <lineage>
        <taxon>Bacteria</taxon>
        <taxon>Bacillati</taxon>
        <taxon>Actinomycetota</taxon>
        <taxon>Actinomycetes</taxon>
        <taxon>Streptosporangiales</taxon>
        <taxon>Streptosporangiaceae</taxon>
        <taxon>Nonomuraea</taxon>
    </lineage>
</organism>
<accession>A0A9X2GFF6</accession>
<reference evidence="1" key="1">
    <citation type="submission" date="2022-06" db="EMBL/GenBank/DDBJ databases">
        <title>Sequencing the genomes of 1000 actinobacteria strains.</title>
        <authorList>
            <person name="Klenk H.-P."/>
        </authorList>
    </citation>
    <scope>NUCLEOTIDE SEQUENCE</scope>
    <source>
        <strain evidence="1">DSM 46694</strain>
    </source>
</reference>